<feature type="transmembrane region" description="Helical" evidence="1">
    <location>
        <begin position="140"/>
        <end position="157"/>
    </location>
</feature>
<keyword evidence="1" id="KW-0472">Membrane</keyword>
<dbReference type="PANTHER" id="PTHR38457">
    <property type="entry name" value="REGULATOR ABRB-RELATED"/>
    <property type="match status" value="1"/>
</dbReference>
<proteinExistence type="predicted"/>
<sequence>MEPMGVVFIVIVGLLGAFGASFLNLPMGELFGAVLIVITCLKFTGKTIRLPGCLILLVQIILGISIGITVQINQLADAFTPLLFAGLLLCMFSQTLASFLWLNKKEGWRPFESLLGAIPGALGAILVLNEEQEKPSPKVIVSHTMRLLMLVVLAGYIASKGDEIVPKDIVFPISWGLHLVAIGAMSFLLGKLAGHIGIPAPFMVMGLFVSLAYNNVLIGGVITAVPKELILFATAMLGVLIGARLAETTLREVLRYSRAGLIITTMGVVITFFYALGFSYITEREWEVLLLAWLPGSVEAMTAVAILIGLEPAFVAINHVMRLSLLYMLPSVCKEPLKSLSRR</sequence>
<organism evidence="2 3">
    <name type="scientific">Photobacterium pectinilyticum</name>
    <dbReference type="NCBI Taxonomy" id="2906793"/>
    <lineage>
        <taxon>Bacteria</taxon>
        <taxon>Pseudomonadati</taxon>
        <taxon>Pseudomonadota</taxon>
        <taxon>Gammaproteobacteria</taxon>
        <taxon>Vibrionales</taxon>
        <taxon>Vibrionaceae</taxon>
        <taxon>Photobacterium</taxon>
    </lineage>
</organism>
<evidence type="ECO:0000256" key="1">
    <source>
        <dbReference type="SAM" id="Phobius"/>
    </source>
</evidence>
<feature type="transmembrane region" description="Helical" evidence="1">
    <location>
        <begin position="82"/>
        <end position="102"/>
    </location>
</feature>
<dbReference type="RefSeq" id="WP_255045439.1">
    <property type="nucleotide sequence ID" value="NZ_JANEYT010000141.1"/>
</dbReference>
<dbReference type="EMBL" id="JANEYT010000141">
    <property type="protein sequence ID" value="MCQ1061323.1"/>
    <property type="molecule type" value="Genomic_DNA"/>
</dbReference>
<dbReference type="Pfam" id="PF05145">
    <property type="entry name" value="AbrB"/>
    <property type="match status" value="1"/>
</dbReference>
<feature type="transmembrane region" description="Helical" evidence="1">
    <location>
        <begin position="202"/>
        <end position="223"/>
    </location>
</feature>
<feature type="transmembrane region" description="Helical" evidence="1">
    <location>
        <begin position="259"/>
        <end position="281"/>
    </location>
</feature>
<reference evidence="2 3" key="1">
    <citation type="submission" date="2022-07" db="EMBL/GenBank/DDBJ databases">
        <title>Photobacterium pectinilyticum sp. nov., a marine bacterium isolated from surface seawater of Qingdao offshore.</title>
        <authorList>
            <person name="Wang X."/>
        </authorList>
    </citation>
    <scope>NUCLEOTIDE SEQUENCE [LARGE SCALE GENOMIC DNA]</scope>
    <source>
        <strain evidence="2 3">ZSDE20</strain>
    </source>
</reference>
<keyword evidence="1" id="KW-1133">Transmembrane helix</keyword>
<feature type="transmembrane region" description="Helical" evidence="1">
    <location>
        <begin position="54"/>
        <end position="70"/>
    </location>
</feature>
<feature type="transmembrane region" description="Helical" evidence="1">
    <location>
        <begin position="6"/>
        <end position="23"/>
    </location>
</feature>
<comment type="caution">
    <text evidence="2">The sequence shown here is derived from an EMBL/GenBank/DDBJ whole genome shotgun (WGS) entry which is preliminary data.</text>
</comment>
<dbReference type="PANTHER" id="PTHR38457:SF1">
    <property type="entry name" value="REGULATOR ABRB-RELATED"/>
    <property type="match status" value="1"/>
</dbReference>
<dbReference type="InterPro" id="IPR007820">
    <property type="entry name" value="AbrB_fam"/>
</dbReference>
<accession>A0ABT1N9A2</accession>
<protein>
    <submittedName>
        <fullName evidence="2">AbrB family transcriptional regulator</fullName>
    </submittedName>
</protein>
<evidence type="ECO:0000313" key="2">
    <source>
        <dbReference type="EMBL" id="MCQ1061323.1"/>
    </source>
</evidence>
<keyword evidence="3" id="KW-1185">Reference proteome</keyword>
<name>A0ABT1N9A2_9GAMM</name>
<gene>
    <name evidence="2" type="ORF">NHN17_25200</name>
</gene>
<evidence type="ECO:0000313" key="3">
    <source>
        <dbReference type="Proteomes" id="UP001524460"/>
    </source>
</evidence>
<feature type="transmembrane region" description="Helical" evidence="1">
    <location>
        <begin position="169"/>
        <end position="190"/>
    </location>
</feature>
<keyword evidence="1" id="KW-0812">Transmembrane</keyword>
<dbReference type="Proteomes" id="UP001524460">
    <property type="component" value="Unassembled WGS sequence"/>
</dbReference>
<feature type="transmembrane region" description="Helical" evidence="1">
    <location>
        <begin position="301"/>
        <end position="321"/>
    </location>
</feature>
<feature type="transmembrane region" description="Helical" evidence="1">
    <location>
        <begin position="229"/>
        <end position="247"/>
    </location>
</feature>